<feature type="region of interest" description="Disordered" evidence="1">
    <location>
        <begin position="72"/>
        <end position="97"/>
    </location>
</feature>
<name>A0ABS2AR03_9ACTN</name>
<evidence type="ECO:0000313" key="3">
    <source>
        <dbReference type="Proteomes" id="UP000632138"/>
    </source>
</evidence>
<keyword evidence="3" id="KW-1185">Reference proteome</keyword>
<organism evidence="2 3">
    <name type="scientific">Paractinoplanes ovalisporus</name>
    <dbReference type="NCBI Taxonomy" id="2810368"/>
    <lineage>
        <taxon>Bacteria</taxon>
        <taxon>Bacillati</taxon>
        <taxon>Actinomycetota</taxon>
        <taxon>Actinomycetes</taxon>
        <taxon>Micromonosporales</taxon>
        <taxon>Micromonosporaceae</taxon>
        <taxon>Paractinoplanes</taxon>
    </lineage>
</organism>
<dbReference type="RefSeq" id="WP_203381604.1">
    <property type="nucleotide sequence ID" value="NZ_JAENHP010000020.1"/>
</dbReference>
<proteinExistence type="predicted"/>
<reference evidence="2 3" key="1">
    <citation type="submission" date="2021-01" db="EMBL/GenBank/DDBJ databases">
        <title>Actinoplanes sp. nov. LDG1-06 isolated from lichen.</title>
        <authorList>
            <person name="Saeng-In P."/>
            <person name="Phongsopitanun W."/>
            <person name="Kanchanasin P."/>
            <person name="Yuki M."/>
            <person name="Kudo T."/>
            <person name="Ohkuma M."/>
            <person name="Tanasupawat S."/>
        </authorList>
    </citation>
    <scope>NUCLEOTIDE SEQUENCE [LARGE SCALE GENOMIC DNA]</scope>
    <source>
        <strain evidence="2 3">LDG1-06</strain>
    </source>
</reference>
<comment type="caution">
    <text evidence="2">The sequence shown here is derived from an EMBL/GenBank/DDBJ whole genome shotgun (WGS) entry which is preliminary data.</text>
</comment>
<protein>
    <submittedName>
        <fullName evidence="2">Uncharacterized protein</fullName>
    </submittedName>
</protein>
<accession>A0ABS2AR03</accession>
<evidence type="ECO:0000256" key="1">
    <source>
        <dbReference type="SAM" id="MobiDB-lite"/>
    </source>
</evidence>
<dbReference type="Proteomes" id="UP000632138">
    <property type="component" value="Unassembled WGS sequence"/>
</dbReference>
<evidence type="ECO:0000313" key="2">
    <source>
        <dbReference type="EMBL" id="MBM2621636.1"/>
    </source>
</evidence>
<gene>
    <name evidence="2" type="ORF">JIG36_39645</name>
</gene>
<sequence length="221" mass="23397">MPQDDRELRGVLRDEAERHFPDREAMLERIARGRSAGGRSAGTFHRVLRPAAAALAVASVVAVVAGVRLADRPDPVDGPPVAASPAPTPRFSTPSPVRGKALTAVGKRDPHSFANWSQQQVTVAAGEPVTRLDVTISIARSEGVADTGRWTSIPSAMVMMTVTVEREALVYRFTLKPGGTLAPGSYVFAAQFNHTTDPRPLGGDSFTVVTGVDRLTGGFSA</sequence>
<dbReference type="EMBL" id="JAENHP010000020">
    <property type="protein sequence ID" value="MBM2621636.1"/>
    <property type="molecule type" value="Genomic_DNA"/>
</dbReference>